<dbReference type="PANTHER" id="PTHR19303">
    <property type="entry name" value="TRANSPOSON"/>
    <property type="match status" value="1"/>
</dbReference>
<feature type="domain" description="DDE-1" evidence="2">
    <location>
        <begin position="1"/>
        <end position="101"/>
    </location>
</feature>
<comment type="caution">
    <text evidence="3">The sequence shown here is derived from an EMBL/GenBank/DDBJ whole genome shotgun (WGS) entry which is preliminary data.</text>
</comment>
<evidence type="ECO:0000313" key="3">
    <source>
        <dbReference type="EMBL" id="KAJ8889251.1"/>
    </source>
</evidence>
<dbReference type="PANTHER" id="PTHR19303:SF73">
    <property type="entry name" value="PROTEIN PDC2"/>
    <property type="match status" value="1"/>
</dbReference>
<evidence type="ECO:0000313" key="4">
    <source>
        <dbReference type="Proteomes" id="UP001159363"/>
    </source>
</evidence>
<protein>
    <recommendedName>
        <fullName evidence="2">DDE-1 domain-containing protein</fullName>
    </recommendedName>
</protein>
<organism evidence="3 4">
    <name type="scientific">Dryococelus australis</name>
    <dbReference type="NCBI Taxonomy" id="614101"/>
    <lineage>
        <taxon>Eukaryota</taxon>
        <taxon>Metazoa</taxon>
        <taxon>Ecdysozoa</taxon>
        <taxon>Arthropoda</taxon>
        <taxon>Hexapoda</taxon>
        <taxon>Insecta</taxon>
        <taxon>Pterygota</taxon>
        <taxon>Neoptera</taxon>
        <taxon>Polyneoptera</taxon>
        <taxon>Phasmatodea</taxon>
        <taxon>Verophasmatodea</taxon>
        <taxon>Anareolatae</taxon>
        <taxon>Phasmatidae</taxon>
        <taxon>Eurycanthinae</taxon>
        <taxon>Dryococelus</taxon>
    </lineage>
</organism>
<dbReference type="InterPro" id="IPR004875">
    <property type="entry name" value="DDE_SF_endonuclease_dom"/>
</dbReference>
<sequence length="196" mass="22758">MTSSLLEAELGSWDRELQTRKRKIILLVDNCPAHPVLQNLENINLVFLPAKTTSILQPMDQAVIRNSIKKKQDYTFTLLDAIRFIEKAWRLVTTKTIQNCFQHARILSTQELNGTENEDDTNNDDDLPLTEWLQKVKCNELGQYNSEAYATIDDDVITTEGKTDHIVSEVKKDRTKEQRRKMRREEKNVLKSPPLF</sequence>
<keyword evidence="4" id="KW-1185">Reference proteome</keyword>
<dbReference type="Gene3D" id="3.30.420.10">
    <property type="entry name" value="Ribonuclease H-like superfamily/Ribonuclease H"/>
    <property type="match status" value="1"/>
</dbReference>
<dbReference type="InterPro" id="IPR036397">
    <property type="entry name" value="RNaseH_sf"/>
</dbReference>
<gene>
    <name evidence="3" type="ORF">PR048_008749</name>
</gene>
<feature type="region of interest" description="Disordered" evidence="1">
    <location>
        <begin position="169"/>
        <end position="196"/>
    </location>
</feature>
<accession>A0ABQ9HYT9</accession>
<dbReference type="Proteomes" id="UP001159363">
    <property type="component" value="Chromosome 3"/>
</dbReference>
<reference evidence="3 4" key="1">
    <citation type="submission" date="2023-02" db="EMBL/GenBank/DDBJ databases">
        <title>LHISI_Scaffold_Assembly.</title>
        <authorList>
            <person name="Stuart O.P."/>
            <person name="Cleave R."/>
            <person name="Magrath M.J.L."/>
            <person name="Mikheyev A.S."/>
        </authorList>
    </citation>
    <scope>NUCLEOTIDE SEQUENCE [LARGE SCALE GENOMIC DNA]</scope>
    <source>
        <strain evidence="3">Daus_M_001</strain>
        <tissue evidence="3">Leg muscle</tissue>
    </source>
</reference>
<proteinExistence type="predicted"/>
<dbReference type="InterPro" id="IPR050863">
    <property type="entry name" value="CenT-Element_Derived"/>
</dbReference>
<evidence type="ECO:0000256" key="1">
    <source>
        <dbReference type="SAM" id="MobiDB-lite"/>
    </source>
</evidence>
<name>A0ABQ9HYT9_9NEOP</name>
<dbReference type="EMBL" id="JARBHB010000003">
    <property type="protein sequence ID" value="KAJ8889251.1"/>
    <property type="molecule type" value="Genomic_DNA"/>
</dbReference>
<dbReference type="Pfam" id="PF03184">
    <property type="entry name" value="DDE_1"/>
    <property type="match status" value="1"/>
</dbReference>
<evidence type="ECO:0000259" key="2">
    <source>
        <dbReference type="Pfam" id="PF03184"/>
    </source>
</evidence>